<sequence length="337" mass="36732">MGNRASCIVAALEVRLLCVNRMGEDGARAQQAGLVIDVQIGRAIGKEFAHPGVFRVIFQKMRLHEQVIVRGKERAGKIQLFGCAGRCKAGRDGIELSSASVPAFDQGGGLVVAALGRIAQVIRRVAVHQDFPGDHAGIEPFGFLEKGFDGLRMDRAVHGSRRRADAQEFLQECAGDRPGIGQVTEPGFCRKDVLFQPFQKLFAIGGDDRELRVMDVCVHHPGGDQFIRIVRDGCGRRNLMVQVVPGASGDNPSFPDKDQAIRFMKDGLHRIGFKRVGAKGQERATNGSGLAHANSLSHVPRIGEAAPEPWELGLRIRKQSIILFPLPGKGQEEDVQR</sequence>
<reference evidence="1 2" key="1">
    <citation type="submission" date="2011-10" db="EMBL/GenBank/DDBJ databases">
        <title>Genome sequence of Gluconobacter morbifer G707, isolated from Drosophila gut.</title>
        <authorList>
            <person name="Lee W.-J."/>
            <person name="Kim E.-K."/>
        </authorList>
    </citation>
    <scope>NUCLEOTIDE SEQUENCE [LARGE SCALE GENOMIC DNA]</scope>
    <source>
        <strain evidence="1 2">G707</strain>
    </source>
</reference>
<dbReference type="PATRIC" id="fig|1088869.3.peg.1776"/>
<comment type="caution">
    <text evidence="1">The sequence shown here is derived from an EMBL/GenBank/DDBJ whole genome shotgun (WGS) entry which is preliminary data.</text>
</comment>
<dbReference type="AlphaFoldDB" id="G6XK52"/>
<dbReference type="STRING" id="1088869.GMO_17810"/>
<dbReference type="EMBL" id="AGQV01000005">
    <property type="protein sequence ID" value="EHH68014.1"/>
    <property type="molecule type" value="Genomic_DNA"/>
</dbReference>
<accession>G6XK52</accession>
<dbReference type="Proteomes" id="UP000004949">
    <property type="component" value="Unassembled WGS sequence"/>
</dbReference>
<keyword evidence="2" id="KW-1185">Reference proteome</keyword>
<dbReference type="eggNOG" id="ENOG502ZGHE">
    <property type="taxonomic scope" value="Bacteria"/>
</dbReference>
<name>G6XK52_9PROT</name>
<organism evidence="1 2">
    <name type="scientific">Gluconobacter morbifer G707</name>
    <dbReference type="NCBI Taxonomy" id="1088869"/>
    <lineage>
        <taxon>Bacteria</taxon>
        <taxon>Pseudomonadati</taxon>
        <taxon>Pseudomonadota</taxon>
        <taxon>Alphaproteobacteria</taxon>
        <taxon>Acetobacterales</taxon>
        <taxon>Acetobacteraceae</taxon>
        <taxon>Gluconobacter</taxon>
    </lineage>
</organism>
<gene>
    <name evidence="1" type="ORF">GMO_17810</name>
</gene>
<proteinExistence type="predicted"/>
<evidence type="ECO:0000313" key="2">
    <source>
        <dbReference type="Proteomes" id="UP000004949"/>
    </source>
</evidence>
<evidence type="ECO:0000313" key="1">
    <source>
        <dbReference type="EMBL" id="EHH68014.1"/>
    </source>
</evidence>
<protein>
    <submittedName>
        <fullName evidence="1">Uncharacterized protein</fullName>
    </submittedName>
</protein>